<comment type="similarity">
    <text evidence="1 4">Belongs to the type-B carboxylesterase/lipase family.</text>
</comment>
<dbReference type="GO" id="GO:0004104">
    <property type="term" value="F:cholinesterase activity"/>
    <property type="evidence" value="ECO:0007669"/>
    <property type="project" value="InterPro"/>
</dbReference>
<keyword evidence="2 4" id="KW-0378">Hydrolase</keyword>
<feature type="domain" description="Carboxylesterase type B" evidence="5">
    <location>
        <begin position="38"/>
        <end position="502"/>
    </location>
</feature>
<name>K2PUA7_9FLAO</name>
<dbReference type="SUPFAM" id="SSF53474">
    <property type="entry name" value="alpha/beta-Hydrolases"/>
    <property type="match status" value="1"/>
</dbReference>
<gene>
    <name evidence="6" type="ORF">I215_09017</name>
</gene>
<reference evidence="6 7" key="1">
    <citation type="journal article" date="2012" name="J. Bacteriol.">
        <title>Genome Sequence of Galbibacter marinum Type Strain ck-I2-15.</title>
        <authorList>
            <person name="Lai Q."/>
            <person name="Li C."/>
            <person name="Shao Z."/>
        </authorList>
    </citation>
    <scope>NUCLEOTIDE SEQUENCE [LARGE SCALE GENOMIC DNA]</scope>
    <source>
        <strain evidence="7">ck-I2-15</strain>
    </source>
</reference>
<dbReference type="InterPro" id="IPR019819">
    <property type="entry name" value="Carboxylesterase_B_CS"/>
</dbReference>
<evidence type="ECO:0000259" key="5">
    <source>
        <dbReference type="Pfam" id="PF00135"/>
    </source>
</evidence>
<feature type="active site" description="Acyl-ester intermediate" evidence="3">
    <location>
        <position position="220"/>
    </location>
</feature>
<dbReference type="AlphaFoldDB" id="K2PUA7"/>
<evidence type="ECO:0000256" key="2">
    <source>
        <dbReference type="ARBA" id="ARBA00022801"/>
    </source>
</evidence>
<dbReference type="PRINTS" id="PR00878">
    <property type="entry name" value="CHOLNESTRASE"/>
</dbReference>
<keyword evidence="7" id="KW-1185">Reference proteome</keyword>
<dbReference type="PROSITE" id="PS00941">
    <property type="entry name" value="CARBOXYLESTERASE_B_2"/>
    <property type="match status" value="1"/>
</dbReference>
<feature type="active site" description="Charge relay system" evidence="3">
    <location>
        <position position="435"/>
    </location>
</feature>
<dbReference type="Proteomes" id="UP000007364">
    <property type="component" value="Unassembled WGS sequence"/>
</dbReference>
<sequence>MNLHNYYLNRFMHMIQKKLLYLLILVTLICCQEKPKDPTEIETNFGIVKGAIKDGLLVFKGIPFAKPPVGELRWSAPQPPDSWEGVKLTTKYGPAPIQGNDTTSKSEDCLYLNIWTPAKTMDEKIPVLVWIYGGGFSFGSTSEPVYNGAALAKKGVILVSIAYRVGQLGFLAHPELSAENPNKVSGNYGILDQIAGLKWVQENIAAFGGDPDKVTIFGESAGGISVSMLCASPLAEGLFQGAISQSGGSFGPTRETTYPGENMKTLEKAEKDGEQYLQKAGVSTISELRSLAVDNIPMGMGMGSAWPITDGYVIPDDQHKLYQAGNYNDVPVLIGYNSDEGASFIREENPEEFIKNVEKRYGEFADDLLKAYPVAEESIPKTARDLMRDAAFGWHTWSWANLQSKTGKSKVYYYYFDQHPEYPEDSPKYGYGSPHGQEVAYVFNNLDPSNAETTDSDLAISEAMATYWTNFAKSGNPNGEGLPNWPNYNQEQQSVMYFGPTPHLGVVPSAKSLKVLDDYFQWRRTPEGKAWAD</sequence>
<dbReference type="InterPro" id="IPR050309">
    <property type="entry name" value="Type-B_Carboxylest/Lipase"/>
</dbReference>
<dbReference type="Pfam" id="PF00135">
    <property type="entry name" value="COesterase"/>
    <property type="match status" value="1"/>
</dbReference>
<comment type="caution">
    <text evidence="6">The sequence shown here is derived from an EMBL/GenBank/DDBJ whole genome shotgun (WGS) entry which is preliminary data.</text>
</comment>
<evidence type="ECO:0000313" key="7">
    <source>
        <dbReference type="Proteomes" id="UP000007364"/>
    </source>
</evidence>
<dbReference type="InterPro" id="IPR019826">
    <property type="entry name" value="Carboxylesterase_B_AS"/>
</dbReference>
<evidence type="ECO:0000256" key="1">
    <source>
        <dbReference type="ARBA" id="ARBA00005964"/>
    </source>
</evidence>
<organism evidence="6 7">
    <name type="scientific">Galbibacter marinus</name>
    <dbReference type="NCBI Taxonomy" id="555500"/>
    <lineage>
        <taxon>Bacteria</taxon>
        <taxon>Pseudomonadati</taxon>
        <taxon>Bacteroidota</taxon>
        <taxon>Flavobacteriia</taxon>
        <taxon>Flavobacteriales</taxon>
        <taxon>Flavobacteriaceae</taxon>
        <taxon>Galbibacter</taxon>
    </lineage>
</organism>
<dbReference type="PANTHER" id="PTHR11559">
    <property type="entry name" value="CARBOXYLESTERASE"/>
    <property type="match status" value="1"/>
</dbReference>
<dbReference type="Gene3D" id="3.40.50.1820">
    <property type="entry name" value="alpha/beta hydrolase"/>
    <property type="match status" value="1"/>
</dbReference>
<accession>K2PUA7</accession>
<protein>
    <recommendedName>
        <fullName evidence="4">Carboxylic ester hydrolase</fullName>
        <ecNumber evidence="4">3.1.1.-</ecNumber>
    </recommendedName>
</protein>
<evidence type="ECO:0000256" key="3">
    <source>
        <dbReference type="PIRSR" id="PIRSR600997-1"/>
    </source>
</evidence>
<feature type="active site" description="Charge relay system" evidence="3">
    <location>
        <position position="340"/>
    </location>
</feature>
<dbReference type="PROSITE" id="PS00122">
    <property type="entry name" value="CARBOXYLESTERASE_B_1"/>
    <property type="match status" value="1"/>
</dbReference>
<dbReference type="ESTHER" id="9flao-k2pua7">
    <property type="family name" value="Carb_B_Bacteria"/>
</dbReference>
<dbReference type="STRING" id="555500.I215_09017"/>
<dbReference type="EMBL" id="AMSG01000010">
    <property type="protein sequence ID" value="EKF55159.1"/>
    <property type="molecule type" value="Genomic_DNA"/>
</dbReference>
<dbReference type="InterPro" id="IPR029058">
    <property type="entry name" value="AB_hydrolase_fold"/>
</dbReference>
<dbReference type="eggNOG" id="COG2272">
    <property type="taxonomic scope" value="Bacteria"/>
</dbReference>
<proteinExistence type="inferred from homology"/>
<dbReference type="EC" id="3.1.1.-" evidence="4"/>
<evidence type="ECO:0000313" key="6">
    <source>
        <dbReference type="EMBL" id="EKF55159.1"/>
    </source>
</evidence>
<dbReference type="InterPro" id="IPR000997">
    <property type="entry name" value="Cholinesterase"/>
</dbReference>
<dbReference type="InterPro" id="IPR002018">
    <property type="entry name" value="CarbesteraseB"/>
</dbReference>
<dbReference type="PATRIC" id="fig|555500.3.peg.1863"/>
<evidence type="ECO:0000256" key="4">
    <source>
        <dbReference type="RuleBase" id="RU361235"/>
    </source>
</evidence>